<gene>
    <name evidence="1" type="ORF">WJU16_22885</name>
</gene>
<proteinExistence type="predicted"/>
<sequence length="152" mass="17259">MSVEINNLTLDPVEFRFKSGKPDQPLKIEWSESFSSPGPNKGHYHLTISEDADVELVSIYIPEKDEALTIDDFETAPHNLPYILEFTSKSLIWYEDTESSNDRWMEVYIIITKSQSGEEGCEVALEVRGNYVPGSPLLPTLPASDRAIFKYQ</sequence>
<accession>A0ABZ2YPG7</accession>
<dbReference type="Proteomes" id="UP001485459">
    <property type="component" value="Chromosome"/>
</dbReference>
<keyword evidence="2" id="KW-1185">Reference proteome</keyword>
<name>A0ABZ2YPG7_9BACT</name>
<dbReference type="EMBL" id="CP149822">
    <property type="protein sequence ID" value="WZN40811.1"/>
    <property type="molecule type" value="Genomic_DNA"/>
</dbReference>
<organism evidence="1 2">
    <name type="scientific">Chitinophaga pollutisoli</name>
    <dbReference type="NCBI Taxonomy" id="3133966"/>
    <lineage>
        <taxon>Bacteria</taxon>
        <taxon>Pseudomonadati</taxon>
        <taxon>Bacteroidota</taxon>
        <taxon>Chitinophagia</taxon>
        <taxon>Chitinophagales</taxon>
        <taxon>Chitinophagaceae</taxon>
        <taxon>Chitinophaga</taxon>
    </lineage>
</organism>
<evidence type="ECO:0000313" key="2">
    <source>
        <dbReference type="Proteomes" id="UP001485459"/>
    </source>
</evidence>
<evidence type="ECO:0000313" key="1">
    <source>
        <dbReference type="EMBL" id="WZN40811.1"/>
    </source>
</evidence>
<reference evidence="2" key="1">
    <citation type="submission" date="2024-03" db="EMBL/GenBank/DDBJ databases">
        <title>Chitinophaga horti sp. nov., isolated from garden soil.</title>
        <authorList>
            <person name="Lee D.S."/>
            <person name="Han D.M."/>
            <person name="Baek J.H."/>
            <person name="Choi D.G."/>
            <person name="Jeon J.H."/>
            <person name="Jeon C.O."/>
        </authorList>
    </citation>
    <scope>NUCLEOTIDE SEQUENCE [LARGE SCALE GENOMIC DNA]</scope>
    <source>
        <strain evidence="2">GPA1</strain>
    </source>
</reference>
<dbReference type="RefSeq" id="WP_341835676.1">
    <property type="nucleotide sequence ID" value="NZ_CP149822.1"/>
</dbReference>
<protein>
    <submittedName>
        <fullName evidence="1">Uncharacterized protein</fullName>
    </submittedName>
</protein>